<dbReference type="Pfam" id="PF18741">
    <property type="entry name" value="MTES_1575"/>
    <property type="match status" value="1"/>
</dbReference>
<dbReference type="PANTHER" id="PTHR10887:SF530">
    <property type="entry name" value="SUPERFAMILY I DNA HELICASES"/>
    <property type="match status" value="1"/>
</dbReference>
<evidence type="ECO:0000259" key="4">
    <source>
        <dbReference type="Pfam" id="PF18741"/>
    </source>
</evidence>
<evidence type="ECO:0000313" key="5">
    <source>
        <dbReference type="EMBL" id="GEL22886.1"/>
    </source>
</evidence>
<evidence type="ECO:0000259" key="1">
    <source>
        <dbReference type="Pfam" id="PF11784"/>
    </source>
</evidence>
<dbReference type="InterPro" id="IPR027417">
    <property type="entry name" value="P-loop_NTPase"/>
</dbReference>
<dbReference type="InterPro" id="IPR011335">
    <property type="entry name" value="Restrct_endonuc-II-like"/>
</dbReference>
<dbReference type="InterPro" id="IPR021754">
    <property type="entry name" value="DUF3320"/>
</dbReference>
<dbReference type="Proteomes" id="UP000321685">
    <property type="component" value="Unassembled WGS sequence"/>
</dbReference>
<evidence type="ECO:0000313" key="6">
    <source>
        <dbReference type="Proteomes" id="UP000321685"/>
    </source>
</evidence>
<feature type="domain" description="DNA2/NAM7 helicase-like C-terminal" evidence="3">
    <location>
        <begin position="1276"/>
        <end position="1463"/>
    </location>
</feature>
<dbReference type="InterPro" id="IPR041677">
    <property type="entry name" value="DNA2/NAM7_AAA_11"/>
</dbReference>
<evidence type="ECO:0008006" key="7">
    <source>
        <dbReference type="Google" id="ProtNLM"/>
    </source>
</evidence>
<dbReference type="Gene3D" id="3.40.960.10">
    <property type="entry name" value="VSR Endonuclease"/>
    <property type="match status" value="1"/>
</dbReference>
<dbReference type="SUPFAM" id="SSF52540">
    <property type="entry name" value="P-loop containing nucleoside triphosphate hydrolases"/>
    <property type="match status" value="1"/>
</dbReference>
<dbReference type="Pfam" id="PF13195">
    <property type="entry name" value="DUF4011"/>
    <property type="match status" value="1"/>
</dbReference>
<dbReference type="PANTHER" id="PTHR10887">
    <property type="entry name" value="DNA2/NAM7 HELICASE FAMILY"/>
    <property type="match status" value="1"/>
</dbReference>
<dbReference type="EMBL" id="BJVJ01000013">
    <property type="protein sequence ID" value="GEL22886.1"/>
    <property type="molecule type" value="Genomic_DNA"/>
</dbReference>
<dbReference type="InterPro" id="IPR041679">
    <property type="entry name" value="DNA2/NAM7-like_C"/>
</dbReference>
<dbReference type="GO" id="GO:0004386">
    <property type="term" value="F:helicase activity"/>
    <property type="evidence" value="ECO:0007669"/>
    <property type="project" value="InterPro"/>
</dbReference>
<dbReference type="SUPFAM" id="SSF52980">
    <property type="entry name" value="Restriction endonuclease-like"/>
    <property type="match status" value="1"/>
</dbReference>
<organism evidence="5 6">
    <name type="scientific">Pseudonocardia sulfidoxydans NBRC 16205</name>
    <dbReference type="NCBI Taxonomy" id="1223511"/>
    <lineage>
        <taxon>Bacteria</taxon>
        <taxon>Bacillati</taxon>
        <taxon>Actinomycetota</taxon>
        <taxon>Actinomycetes</taxon>
        <taxon>Pseudonocardiales</taxon>
        <taxon>Pseudonocardiaceae</taxon>
        <taxon>Pseudonocardia</taxon>
    </lineage>
</organism>
<comment type="caution">
    <text evidence="5">The sequence shown here is derived from an EMBL/GenBank/DDBJ whole genome shotgun (WGS) entry which is preliminary data.</text>
</comment>
<reference evidence="5 6" key="1">
    <citation type="submission" date="2019-07" db="EMBL/GenBank/DDBJ databases">
        <title>Whole genome shotgun sequence of Pseudonocardia sulfidoxydans NBRC 16205.</title>
        <authorList>
            <person name="Hosoyama A."/>
            <person name="Uohara A."/>
            <person name="Ohji S."/>
            <person name="Ichikawa N."/>
        </authorList>
    </citation>
    <scope>NUCLEOTIDE SEQUENCE [LARGE SCALE GENOMIC DNA]</scope>
    <source>
        <strain evidence="5 6">NBRC 16205</strain>
    </source>
</reference>
<dbReference type="InterPro" id="IPR025103">
    <property type="entry name" value="DUF4011"/>
</dbReference>
<gene>
    <name evidence="5" type="ORF">PSU4_18400</name>
</gene>
<evidence type="ECO:0000259" key="2">
    <source>
        <dbReference type="Pfam" id="PF13086"/>
    </source>
</evidence>
<dbReference type="InterPro" id="IPR047187">
    <property type="entry name" value="SF1_C_Upf1"/>
</dbReference>
<feature type="domain" description="DUF3320" evidence="1">
    <location>
        <begin position="1663"/>
        <end position="1711"/>
    </location>
</feature>
<keyword evidence="6" id="KW-1185">Reference proteome</keyword>
<name>A0A511DDK6_9PSEU</name>
<feature type="domain" description="DNA2/NAM7 helicase helicase" evidence="2">
    <location>
        <begin position="301"/>
        <end position="392"/>
    </location>
</feature>
<dbReference type="Gene3D" id="3.40.50.300">
    <property type="entry name" value="P-loop containing nucleotide triphosphate hydrolases"/>
    <property type="match status" value="3"/>
</dbReference>
<protein>
    <recommendedName>
        <fullName evidence="7">DNA helicase</fullName>
    </recommendedName>
</protein>
<dbReference type="FunFam" id="3.40.50.300:FF:002063">
    <property type="entry name" value="DNA helicase related protein"/>
    <property type="match status" value="1"/>
</dbReference>
<sequence>MWAAVEGEYVEHGVANGERERLVRDTVRSWRDGLVNLSASNRLLNFRPRKTSAVTIVGPDASGILRRLAAGRHFTFTELVVDMTKDAVVGAAERSGRGLEELRTTASDGELSGALRNLLRRSHQEYLDRGLRILYLAIGTLEWVDVSGAKFSSPLLLVPVELMYTGPRMLPHLAPAEDDAVLNPALTLKLADSEVELPDVSGADEIDPSAVLDQVRRAVARQRGWRVEDRTVLSYFTFAKEAMYRDLLDNEDLIAAHPGVVALTAGGRGEDVTDFDFAELRDQDVDERAPVDRTPLVLDADSSQRACIAAAVGGRSFVMDGPPGTGKSQTIANMIGALLEAGRTVLFVSEKAAALDVVRNRLAGAGLGPFLLELHSSKATRKEVATELGHALTHRPIAPPSMDAVELDRLRTRLTQLNRYAAAMNEPRAPFGRSLHSVVGRISELSDVASAPATGHPVDNLTQKRFGDITQHAQDLARAWRPALEGSTFLWRRVTRRPALTSHLEAGLRALDRLDAMLQVNNAVVREFGIGRLSQAARVADLLEHYLARPAGVPESWLTVPSPAGIEAALDQLSAQLTTLRRLRDEVSGRAGVSWSSLPLGFAQGTLSPGYPENLAPRPLDVEQLTTPAIDRLVERLLADRTRLDTARSALDDLAGLLRLPTPRTLAECDDLLFVASVAEDVDRPEAAWFRNAARDTARRALDDLQARGAALDHAEAAAVRLFDESALDADAAGLMERFRTVHTGIRKFGGACRRDKATVVSFTREGVGAADARAQLGLIVDWQKAVGEFADAAGGYSRELGSYFRGRKTDAARVSRALARAAAVSDRYPGMLLDGAAAQIAHNAYTSPSLKRAFETAGAALTEWRAAFDVAVEVGPRPQLMTGTVDGAIEWIDEHLRALQSVRKELAPVDDATDRTWNVADARGLLLLQREMQHALASFESAAEDDRTAFGDLYAGDRTDLDGLHAALVWLHRLRDMTGGALTAAQVAALGEGGDPAAVRTASDGWRERRGSVVAAFDDSRRAELTAELDDVEGARELLTALLDDAAGQDDWFAYRTSRDALEVLGLGEAVEFCVRTQVSAEQVPAVIEKAVLREWVDHHIAEDEALSPVRGTDRDALVADFRELDRRLVETSVGRIINKCNERRPRRQVGQAAVISNEAKKKKKHMPVRTLIERTQDVVQAIKPVFMMSPLAVTQYLPASLKFDVVIFDEASQVAPMDAINCVYRGSALITAGDAKQLPPTNFFALASDDGDEWVDEADDAMDFESILDLVKGSGSFRSLTLKWHYRSRHESLIAFSNTSFYSGELVTFPGADHEGPDVGVELIPVQGVYRRGSSRDNPIEAAKVAERVIHHYDSRPGRSVGVVTFSEAQASAIEAAVEEARRDRADLDEAFAESRLDGFFVKSLESVQGDERDVMIFSIGYGPDENGKTTNTFGPLNRAGGWRRLNVAVTRARYRNEIVSSLRAGDIGNSTLNEGVRHLRRYLDFAERGLPALSLSTATGGDAESPFEESVIRTIRSWGYDVTPQVGAAGYRIDMAVHHPDLPGVYVLGVECDGAQYHSSRVARDRDRLRDQVLVGLGWSMHRIWGTAWYRDRQGAEQHLKKAIESAVRMPVRGLLGGKTPEPAPERPVPRLVEVEFSEVPEWAEEYRVARIGRRPRWVEPHEAGAVDEMIFALQKIAAMEGPVHMDIVHQRFRQAWSIGQMGVRIRRRLDEALQRSAVVRDGDFLDPPGGAAVRVRTPADECRRTVEQVHPAELEAAVFNLVRDSAGIEADDVSVQVARLYGWNRVGPEISRRLTATTNELVEQGRLERSESGLRVGSIG</sequence>
<feature type="domain" description="Restriction endonuclease type II-like" evidence="4">
    <location>
        <begin position="1510"/>
        <end position="1607"/>
    </location>
</feature>
<dbReference type="InterPro" id="IPR045055">
    <property type="entry name" value="DNA2/NAM7-like"/>
</dbReference>
<dbReference type="Pfam" id="PF11784">
    <property type="entry name" value="DUF3320"/>
    <property type="match status" value="1"/>
</dbReference>
<proteinExistence type="predicted"/>
<accession>A0A511DDK6</accession>
<dbReference type="CDD" id="cd18808">
    <property type="entry name" value="SF1_C_Upf1"/>
    <property type="match status" value="1"/>
</dbReference>
<dbReference type="Pfam" id="PF13087">
    <property type="entry name" value="AAA_12"/>
    <property type="match status" value="1"/>
</dbReference>
<dbReference type="Pfam" id="PF13086">
    <property type="entry name" value="AAA_11"/>
    <property type="match status" value="1"/>
</dbReference>
<dbReference type="InterPro" id="IPR049468">
    <property type="entry name" value="Restrct_endonuc-II-like_dom"/>
</dbReference>
<dbReference type="FunFam" id="3.40.960.10:FF:000002">
    <property type="entry name" value="DNA helicase related protein"/>
    <property type="match status" value="1"/>
</dbReference>
<evidence type="ECO:0000259" key="3">
    <source>
        <dbReference type="Pfam" id="PF13087"/>
    </source>
</evidence>